<feature type="region of interest" description="Disordered" evidence="1">
    <location>
        <begin position="44"/>
        <end position="64"/>
    </location>
</feature>
<name>A0A6N8GI48_9MICC</name>
<feature type="region of interest" description="Disordered" evidence="1">
    <location>
        <begin position="84"/>
        <end position="136"/>
    </location>
</feature>
<protein>
    <submittedName>
        <fullName evidence="2">Uncharacterized protein</fullName>
    </submittedName>
</protein>
<evidence type="ECO:0000256" key="1">
    <source>
        <dbReference type="SAM" id="MobiDB-lite"/>
    </source>
</evidence>
<keyword evidence="3" id="KW-1185">Reference proteome</keyword>
<dbReference type="PROSITE" id="PS51257">
    <property type="entry name" value="PROKAR_LIPOPROTEIN"/>
    <property type="match status" value="1"/>
</dbReference>
<reference evidence="2 3" key="1">
    <citation type="submission" date="2019-12" db="EMBL/GenBank/DDBJ databases">
        <authorList>
            <person name="Shi Y."/>
        </authorList>
    </citation>
    <scope>NUCLEOTIDE SEQUENCE [LARGE SCALE GENOMIC DNA]</scope>
    <source>
        <strain evidence="2 3">JCM 17929</strain>
    </source>
</reference>
<proteinExistence type="predicted"/>
<feature type="compositionally biased region" description="Acidic residues" evidence="1">
    <location>
        <begin position="46"/>
        <end position="60"/>
    </location>
</feature>
<organism evidence="2 3">
    <name type="scientific">Kocuria sediminis</name>
    <dbReference type="NCBI Taxonomy" id="1038857"/>
    <lineage>
        <taxon>Bacteria</taxon>
        <taxon>Bacillati</taxon>
        <taxon>Actinomycetota</taxon>
        <taxon>Actinomycetes</taxon>
        <taxon>Micrococcales</taxon>
        <taxon>Micrococcaceae</taxon>
        <taxon>Kocuria</taxon>
    </lineage>
</organism>
<evidence type="ECO:0000313" key="3">
    <source>
        <dbReference type="Proteomes" id="UP000436989"/>
    </source>
</evidence>
<feature type="compositionally biased region" description="Low complexity" evidence="1">
    <location>
        <begin position="84"/>
        <end position="95"/>
    </location>
</feature>
<dbReference type="RefSeq" id="WP_156268261.1">
    <property type="nucleotide sequence ID" value="NZ_WOGU01000004.1"/>
</dbReference>
<evidence type="ECO:0000313" key="2">
    <source>
        <dbReference type="EMBL" id="MUN62771.1"/>
    </source>
</evidence>
<accession>A0A6N8GI48</accession>
<comment type="caution">
    <text evidence="2">The sequence shown here is derived from an EMBL/GenBank/DDBJ whole genome shotgun (WGS) entry which is preliminary data.</text>
</comment>
<sequence length="136" mass="13946">MSPRPTTRIMSAASIGALVVTLTGCGEDAQEVDADYAQICVQQDPETGEDVRVDDDECDDDGRPRGSFVPMFLFLNAGRSFAVPPVGSPVPRSSGFTTTRPPASATVARGFAPSGTSVGRSGVSKGFGGSSSGWGS</sequence>
<gene>
    <name evidence="2" type="ORF">GMA12_06400</name>
</gene>
<dbReference type="AlphaFoldDB" id="A0A6N8GI48"/>
<dbReference type="EMBL" id="WOGU01000004">
    <property type="protein sequence ID" value="MUN62771.1"/>
    <property type="molecule type" value="Genomic_DNA"/>
</dbReference>
<feature type="compositionally biased region" description="Gly residues" evidence="1">
    <location>
        <begin position="125"/>
        <end position="136"/>
    </location>
</feature>
<dbReference type="Proteomes" id="UP000436989">
    <property type="component" value="Unassembled WGS sequence"/>
</dbReference>